<dbReference type="AlphaFoldDB" id="U2QJN7"/>
<reference evidence="8 9" key="1">
    <citation type="submission" date="2013-08" db="EMBL/GenBank/DDBJ databases">
        <authorList>
            <person name="Weinstock G."/>
            <person name="Sodergren E."/>
            <person name="Wylie T."/>
            <person name="Fulton L."/>
            <person name="Fulton R."/>
            <person name="Fronick C."/>
            <person name="O'Laughlin M."/>
            <person name="Godfrey J."/>
            <person name="Miner T."/>
            <person name="Herter B."/>
            <person name="Appelbaum E."/>
            <person name="Cordes M."/>
            <person name="Lek S."/>
            <person name="Wollam A."/>
            <person name="Pepin K.H."/>
            <person name="Palsikar V.B."/>
            <person name="Mitreva M."/>
            <person name="Wilson R.K."/>
        </authorList>
    </citation>
    <scope>NUCLEOTIDE SEQUENCE [LARGE SCALE GENOMIC DNA]</scope>
    <source>
        <strain evidence="8 9">ATCC 700627</strain>
    </source>
</reference>
<dbReference type="GO" id="GO:0047465">
    <property type="term" value="F:N-acylglucosamine-6-phosphate 2-epimerase activity"/>
    <property type="evidence" value="ECO:0007669"/>
    <property type="project" value="UniProtKB-EC"/>
</dbReference>
<dbReference type="CDD" id="cd04729">
    <property type="entry name" value="NanE"/>
    <property type="match status" value="1"/>
</dbReference>
<name>U2QJN7_9BACL</name>
<evidence type="ECO:0000256" key="5">
    <source>
        <dbReference type="ARBA" id="ARBA00023235"/>
    </source>
</evidence>
<dbReference type="PANTHER" id="PTHR36204">
    <property type="entry name" value="N-ACETYLMANNOSAMINE-6-PHOSPHATE 2-EPIMERASE-RELATED"/>
    <property type="match status" value="1"/>
</dbReference>
<evidence type="ECO:0000313" key="9">
    <source>
        <dbReference type="Proteomes" id="UP000016637"/>
    </source>
</evidence>
<keyword evidence="5 7" id="KW-0413">Isomerase</keyword>
<evidence type="ECO:0000256" key="7">
    <source>
        <dbReference type="HAMAP-Rule" id="MF_01235"/>
    </source>
</evidence>
<evidence type="ECO:0000313" key="8">
    <source>
        <dbReference type="EMBL" id="ERK56419.1"/>
    </source>
</evidence>
<proteinExistence type="inferred from homology"/>
<dbReference type="SUPFAM" id="SSF51366">
    <property type="entry name" value="Ribulose-phoshate binding barrel"/>
    <property type="match status" value="1"/>
</dbReference>
<dbReference type="EMBL" id="AWVP01000092">
    <property type="protein sequence ID" value="ERK56419.1"/>
    <property type="molecule type" value="Genomic_DNA"/>
</dbReference>
<gene>
    <name evidence="7" type="primary">nanE</name>
    <name evidence="8" type="ORF">HMPREF1983_01380</name>
</gene>
<comment type="catalytic activity">
    <reaction evidence="1 7">
        <text>an N-acyl-D-glucosamine 6-phosphate = an N-acyl-D-mannosamine 6-phosphate</text>
        <dbReference type="Rhea" id="RHEA:23932"/>
        <dbReference type="ChEBI" id="CHEBI:57599"/>
        <dbReference type="ChEBI" id="CHEBI:57666"/>
        <dbReference type="EC" id="5.1.3.9"/>
    </reaction>
</comment>
<dbReference type="InterPro" id="IPR007260">
    <property type="entry name" value="NanE"/>
</dbReference>
<accession>U2QJN7</accession>
<organism evidence="8 9">
    <name type="scientific">Gemella bergeri ATCC 700627</name>
    <dbReference type="NCBI Taxonomy" id="1321820"/>
    <lineage>
        <taxon>Bacteria</taxon>
        <taxon>Bacillati</taxon>
        <taxon>Bacillota</taxon>
        <taxon>Bacilli</taxon>
        <taxon>Bacillales</taxon>
        <taxon>Gemellaceae</taxon>
        <taxon>Gemella</taxon>
    </lineage>
</organism>
<dbReference type="PANTHER" id="PTHR36204:SF1">
    <property type="entry name" value="N-ACETYLMANNOSAMINE-6-PHOSPHATE 2-EPIMERASE-RELATED"/>
    <property type="match status" value="1"/>
</dbReference>
<evidence type="ECO:0000256" key="4">
    <source>
        <dbReference type="ARBA" id="ARBA00007439"/>
    </source>
</evidence>
<dbReference type="HOGENOM" id="CLU_086300_1_0_9"/>
<dbReference type="InterPro" id="IPR011060">
    <property type="entry name" value="RibuloseP-bd_barrel"/>
</dbReference>
<dbReference type="Pfam" id="PF04131">
    <property type="entry name" value="NanE"/>
    <property type="match status" value="1"/>
</dbReference>
<dbReference type="NCBIfam" id="NF002231">
    <property type="entry name" value="PRK01130.1"/>
    <property type="match status" value="1"/>
</dbReference>
<dbReference type="Gene3D" id="3.20.20.70">
    <property type="entry name" value="Aldolase class I"/>
    <property type="match status" value="1"/>
</dbReference>
<sequence>MEFCMTKKEELLKKIKNGIIVSCQALPGEPLFVEKGGIMQLMALAAKQAGAVGIRAQGVQDIMQIKKMVDLPIIGIIKQSYDGMEQFITATMKEVDDLVKTGCEIIALDCTLRPRFDGTTVNDFVAEIKEKYPDIILMADIATLEDGINAEKLGVDFVGTTLSGYTENTKNRPDEVDLELIKNLSNTISIPVIAEGRIHYPHHAKEALEAGAFCVVVGGAITRPKEIAQRFVNAVK</sequence>
<dbReference type="InterPro" id="IPR013785">
    <property type="entry name" value="Aldolase_TIM"/>
</dbReference>
<comment type="caution">
    <text evidence="8">The sequence shown here is derived from an EMBL/GenBank/DDBJ whole genome shotgun (WGS) entry which is preliminary data.</text>
</comment>
<dbReference type="eggNOG" id="COG3010">
    <property type="taxonomic scope" value="Bacteria"/>
</dbReference>
<keyword evidence="6 7" id="KW-0119">Carbohydrate metabolism</keyword>
<protein>
    <recommendedName>
        <fullName evidence="7">Putative N-acetylmannosamine-6-phosphate 2-epimerase</fullName>
        <ecNumber evidence="7">5.1.3.9</ecNumber>
    </recommendedName>
    <alternativeName>
        <fullName evidence="7">ManNAc-6-P epimerase</fullName>
    </alternativeName>
</protein>
<dbReference type="GO" id="GO:0019262">
    <property type="term" value="P:N-acetylneuraminate catabolic process"/>
    <property type="evidence" value="ECO:0007669"/>
    <property type="project" value="UniProtKB-UniRule"/>
</dbReference>
<dbReference type="FunFam" id="3.20.20.70:FF:000035">
    <property type="entry name" value="Putative N-acetylmannosamine-6-phosphate 2-epimerase"/>
    <property type="match status" value="1"/>
</dbReference>
<evidence type="ECO:0000256" key="1">
    <source>
        <dbReference type="ARBA" id="ARBA00000056"/>
    </source>
</evidence>
<comment type="pathway">
    <text evidence="3 7">Amino-sugar metabolism; N-acetylneuraminate degradation; D-fructose 6-phosphate from N-acetylneuraminate: step 3/5.</text>
</comment>
<dbReference type="Proteomes" id="UP000016637">
    <property type="component" value="Unassembled WGS sequence"/>
</dbReference>
<dbReference type="PATRIC" id="fig|1321820.3.peg.1332"/>
<dbReference type="GO" id="GO:0005975">
    <property type="term" value="P:carbohydrate metabolic process"/>
    <property type="evidence" value="ECO:0007669"/>
    <property type="project" value="UniProtKB-UniRule"/>
</dbReference>
<dbReference type="EC" id="5.1.3.9" evidence="7"/>
<dbReference type="GO" id="GO:0005829">
    <property type="term" value="C:cytosol"/>
    <property type="evidence" value="ECO:0007669"/>
    <property type="project" value="TreeGrafter"/>
</dbReference>
<evidence type="ECO:0000256" key="2">
    <source>
        <dbReference type="ARBA" id="ARBA00002147"/>
    </source>
</evidence>
<evidence type="ECO:0000256" key="6">
    <source>
        <dbReference type="ARBA" id="ARBA00023277"/>
    </source>
</evidence>
<dbReference type="HAMAP" id="MF_01235">
    <property type="entry name" value="ManNAc6P_epimer"/>
    <property type="match status" value="1"/>
</dbReference>
<evidence type="ECO:0000256" key="3">
    <source>
        <dbReference type="ARBA" id="ARBA00005081"/>
    </source>
</evidence>
<comment type="similarity">
    <text evidence="4 7">Belongs to the NanE family.</text>
</comment>
<dbReference type="UniPathway" id="UPA00629">
    <property type="reaction ID" value="UER00682"/>
</dbReference>
<dbReference type="GO" id="GO:0006053">
    <property type="term" value="P:N-acetylmannosamine catabolic process"/>
    <property type="evidence" value="ECO:0007669"/>
    <property type="project" value="TreeGrafter"/>
</dbReference>
<keyword evidence="9" id="KW-1185">Reference proteome</keyword>
<comment type="function">
    <text evidence="2 7">Converts N-acetylmannosamine-6-phosphate (ManNAc-6-P) to N-acetylglucosamine-6-phosphate (GlcNAc-6-P).</text>
</comment>